<sequence length="60" mass="7103">MRSNYDDPNFFNAYAEMDRSKYGLKGAGEWHRLKRSIPQLCWKNSPRLGLWLWLALQICG</sequence>
<accession>A0AAN4RJC9</accession>
<evidence type="ECO:0000313" key="1">
    <source>
        <dbReference type="EMBL" id="GEQ48595.1"/>
    </source>
</evidence>
<reference evidence="2" key="2">
    <citation type="journal article" date="2020" name="Int. Dairy J.">
        <title>Lactic acid bacterial diversity in Brie cheese focusing on salt concentration and pH of isolation medium and characterisation of halophilic and alkaliphilic lactic acid bacterial isolates.</title>
        <authorList>
            <person name="Unno R."/>
            <person name="Matsutani M."/>
            <person name="Suzuki T."/>
            <person name="Kodama K."/>
            <person name="Matsushita H."/>
            <person name="Yamasato K."/>
            <person name="Koizumi Y."/>
            <person name="Ishikawa M."/>
        </authorList>
    </citation>
    <scope>NUCLEOTIDE SEQUENCE</scope>
    <source>
        <strain evidence="2">7C1</strain>
        <strain evidence="1">8C4</strain>
    </source>
</reference>
<dbReference type="AlphaFoldDB" id="A0AAN4RJC9"/>
<dbReference type="EMBL" id="BKBO01000005">
    <property type="protein sequence ID" value="GEQ48595.1"/>
    <property type="molecule type" value="Genomic_DNA"/>
</dbReference>
<protein>
    <submittedName>
        <fullName evidence="2">Uncharacterized protein</fullName>
    </submittedName>
</protein>
<evidence type="ECO:0000313" key="2">
    <source>
        <dbReference type="EMBL" id="GEQ53603.1"/>
    </source>
</evidence>
<name>A0AAN4RJC9_9ENTE</name>
<reference evidence="2" key="1">
    <citation type="submission" date="2019-08" db="EMBL/GenBank/DDBJ databases">
        <authorList>
            <person name="Ishikawa M."/>
            <person name="Suzuki T."/>
            <person name="Matsutani M."/>
        </authorList>
    </citation>
    <scope>NUCLEOTIDE SEQUENCE</scope>
    <source>
        <strain evidence="2">7C1</strain>
        <strain evidence="1">8C4</strain>
    </source>
</reference>
<dbReference type="Proteomes" id="UP000886607">
    <property type="component" value="Unassembled WGS sequence"/>
</dbReference>
<dbReference type="EMBL" id="BKBQ01000005">
    <property type="protein sequence ID" value="GEQ53603.1"/>
    <property type="molecule type" value="Genomic_DNA"/>
</dbReference>
<evidence type="ECO:0000313" key="3">
    <source>
        <dbReference type="Proteomes" id="UP000886597"/>
    </source>
</evidence>
<keyword evidence="4" id="KW-1185">Reference proteome</keyword>
<gene>
    <name evidence="1" type="ORF">TK11N_04470</name>
    <name evidence="2" type="ORF">TK2N_04470</name>
</gene>
<organism evidence="2 3">
    <name type="scientific">Tetragenococcus koreensis</name>
    <dbReference type="NCBI Taxonomy" id="290335"/>
    <lineage>
        <taxon>Bacteria</taxon>
        <taxon>Bacillati</taxon>
        <taxon>Bacillota</taxon>
        <taxon>Bacilli</taxon>
        <taxon>Lactobacillales</taxon>
        <taxon>Enterococcaceae</taxon>
        <taxon>Tetragenococcus</taxon>
    </lineage>
</organism>
<evidence type="ECO:0000313" key="4">
    <source>
        <dbReference type="Proteomes" id="UP000886607"/>
    </source>
</evidence>
<proteinExistence type="predicted"/>
<dbReference type="Proteomes" id="UP000886597">
    <property type="component" value="Unassembled WGS sequence"/>
</dbReference>
<comment type="caution">
    <text evidence="2">The sequence shown here is derived from an EMBL/GenBank/DDBJ whole genome shotgun (WGS) entry which is preliminary data.</text>
</comment>